<proteinExistence type="predicted"/>
<dbReference type="InterPro" id="IPR018691">
    <property type="entry name" value="DUF2188"/>
</dbReference>
<sequence>MAETEQTVVTRSNRGQWEVSVAERPDLSQSFSSREEAIDAGRTTADELGWRHVVEDAEPTGVITDPAED</sequence>
<name>A0ABP9LZL6_9MICO</name>
<keyword evidence="2" id="KW-1185">Reference proteome</keyword>
<gene>
    <name evidence="1" type="ORF">GCM10025760_11190</name>
</gene>
<dbReference type="RefSeq" id="WP_194412940.1">
    <property type="nucleotide sequence ID" value="NZ_BAABKZ010000001.1"/>
</dbReference>
<evidence type="ECO:0008006" key="3">
    <source>
        <dbReference type="Google" id="ProtNLM"/>
    </source>
</evidence>
<comment type="caution">
    <text evidence="1">The sequence shown here is derived from an EMBL/GenBank/DDBJ whole genome shotgun (WGS) entry which is preliminary data.</text>
</comment>
<reference evidence="2" key="1">
    <citation type="journal article" date="2019" name="Int. J. Syst. Evol. Microbiol.">
        <title>The Global Catalogue of Microorganisms (GCM) 10K type strain sequencing project: providing services to taxonomists for standard genome sequencing and annotation.</title>
        <authorList>
            <consortium name="The Broad Institute Genomics Platform"/>
            <consortium name="The Broad Institute Genome Sequencing Center for Infectious Disease"/>
            <person name="Wu L."/>
            <person name="Ma J."/>
        </authorList>
    </citation>
    <scope>NUCLEOTIDE SEQUENCE [LARGE SCALE GENOMIC DNA]</scope>
    <source>
        <strain evidence="2">JCM 18959</strain>
    </source>
</reference>
<dbReference type="Proteomes" id="UP001501407">
    <property type="component" value="Unassembled WGS sequence"/>
</dbReference>
<dbReference type="EMBL" id="BAABKZ010000001">
    <property type="protein sequence ID" value="GAA5088577.1"/>
    <property type="molecule type" value="Genomic_DNA"/>
</dbReference>
<dbReference type="Pfam" id="PF09954">
    <property type="entry name" value="DUF2188"/>
    <property type="match status" value="1"/>
</dbReference>
<evidence type="ECO:0000313" key="2">
    <source>
        <dbReference type="Proteomes" id="UP001501407"/>
    </source>
</evidence>
<protein>
    <recommendedName>
        <fullName evidence="3">DUF2188 domain-containing protein</fullName>
    </recommendedName>
</protein>
<accession>A0ABP9LZL6</accession>
<evidence type="ECO:0000313" key="1">
    <source>
        <dbReference type="EMBL" id="GAA5088577.1"/>
    </source>
</evidence>
<organism evidence="1 2">
    <name type="scientific">Microbacterium yannicii</name>
    <dbReference type="NCBI Taxonomy" id="671622"/>
    <lineage>
        <taxon>Bacteria</taxon>
        <taxon>Bacillati</taxon>
        <taxon>Actinomycetota</taxon>
        <taxon>Actinomycetes</taxon>
        <taxon>Micrococcales</taxon>
        <taxon>Microbacteriaceae</taxon>
        <taxon>Microbacterium</taxon>
    </lineage>
</organism>